<protein>
    <submittedName>
        <fullName evidence="2">Uncharacterized protein</fullName>
    </submittedName>
</protein>
<name>A0A4U1EYN5_MONMO</name>
<accession>A0A4U1EYN5</accession>
<feature type="non-terminal residue" evidence="2">
    <location>
        <position position="700"/>
    </location>
</feature>
<organism evidence="2 3">
    <name type="scientific">Monodon monoceros</name>
    <name type="common">Narwhal</name>
    <name type="synonym">Ceratodon monodon</name>
    <dbReference type="NCBI Taxonomy" id="40151"/>
    <lineage>
        <taxon>Eukaryota</taxon>
        <taxon>Metazoa</taxon>
        <taxon>Chordata</taxon>
        <taxon>Craniata</taxon>
        <taxon>Vertebrata</taxon>
        <taxon>Euteleostomi</taxon>
        <taxon>Mammalia</taxon>
        <taxon>Eutheria</taxon>
        <taxon>Laurasiatheria</taxon>
        <taxon>Artiodactyla</taxon>
        <taxon>Whippomorpha</taxon>
        <taxon>Cetacea</taxon>
        <taxon>Odontoceti</taxon>
        <taxon>Monodontidae</taxon>
        <taxon>Monodon</taxon>
    </lineage>
</organism>
<comment type="caution">
    <text evidence="2">The sequence shown here is derived from an EMBL/GenBank/DDBJ whole genome shotgun (WGS) entry which is preliminary data.</text>
</comment>
<dbReference type="Proteomes" id="UP000308365">
    <property type="component" value="Unassembled WGS sequence"/>
</dbReference>
<feature type="region of interest" description="Disordered" evidence="1">
    <location>
        <begin position="1"/>
        <end position="21"/>
    </location>
</feature>
<evidence type="ECO:0000256" key="1">
    <source>
        <dbReference type="SAM" id="MobiDB-lite"/>
    </source>
</evidence>
<sequence length="700" mass="78514">MADGAVLPVPQHHEADDDDCGNGHCNGQQTHEVAPDPAEVVGSITGTGLREEIGVLKKSEGAIYKNDRVFALTIIQSIYQYKLIKAKTSEGASSVINVDINTDITIKANAIRIQDRSNCWIEHITTMASIFVTRYLKALGICDPSADIGGIIILQGASLPLIEVGIEKKSLVDEVVKSIVEGGTETDCTKHIFKEMLDQHEKNFQQVTRDGESHMTEQNFLSSPDVTLQPCHPDFPDHLFCARGSSITIEADFILTKETTEWVQGELEFTKPSLNKWKPQNQKLRTWNAKSTLPRAELQCAEMDMIIKKSLAKDIMTIPEEESSHFCRLMEYLDYPYRAAIPMQFYMESIKENAGGGVEQQGREEALLVVYENVARDTKLKCQNDGSIINSATKEIVLDQLAFGKINIIVIEVSSGHEMKLKTSFLKDFWDQGPQLVGEGVHYSSNKDSKITAGFDKEARAHFKGLTPKIHLDKAQQNNVEKKVKHFFLIKYKKLTGNGLYNCDNYKVVDFLTINGIDQTNCQVSSNQMIATPRSIKVTCGSSFNSHFGCLIVYVNDLFLTATYFNVLQRHVTACDVMREKGHNKEAIYFDLMDKLLRDKKVPKEVETVNLGKRYNNHEKRLIGAQATGTEFLAACYHEFLDIKTIHLHTPIPITTHSLIAPTSNLKWLMDHIMIVLEELSLPDNLTDPSPSNLNGKDNM</sequence>
<dbReference type="EMBL" id="RWIC01000622">
    <property type="protein sequence ID" value="TKC41597.1"/>
    <property type="molecule type" value="Genomic_DNA"/>
</dbReference>
<proteinExistence type="predicted"/>
<reference evidence="3" key="1">
    <citation type="journal article" date="2019" name="IScience">
        <title>Narwhal Genome Reveals Long-Term Low Genetic Diversity despite Current Large Abundance Size.</title>
        <authorList>
            <person name="Westbury M.V."/>
            <person name="Petersen B."/>
            <person name="Garde E."/>
            <person name="Heide-Jorgensen M.P."/>
            <person name="Lorenzen E.D."/>
        </authorList>
    </citation>
    <scope>NUCLEOTIDE SEQUENCE [LARGE SCALE GENOMIC DNA]</scope>
</reference>
<evidence type="ECO:0000313" key="3">
    <source>
        <dbReference type="Proteomes" id="UP000308365"/>
    </source>
</evidence>
<dbReference type="AlphaFoldDB" id="A0A4U1EYN5"/>
<evidence type="ECO:0000313" key="2">
    <source>
        <dbReference type="EMBL" id="TKC41597.1"/>
    </source>
</evidence>
<gene>
    <name evidence="2" type="ORF">EI555_017042</name>
</gene>